<dbReference type="AlphaFoldDB" id="A0A5B7J8T3"/>
<name>A0A5B7J8T3_PORTR</name>
<feature type="region of interest" description="Disordered" evidence="1">
    <location>
        <begin position="25"/>
        <end position="44"/>
    </location>
</feature>
<accession>A0A5B7J8T3</accession>
<evidence type="ECO:0000313" key="3">
    <source>
        <dbReference type="Proteomes" id="UP000324222"/>
    </source>
</evidence>
<organism evidence="2 3">
    <name type="scientific">Portunus trituberculatus</name>
    <name type="common">Swimming crab</name>
    <name type="synonym">Neptunus trituberculatus</name>
    <dbReference type="NCBI Taxonomy" id="210409"/>
    <lineage>
        <taxon>Eukaryota</taxon>
        <taxon>Metazoa</taxon>
        <taxon>Ecdysozoa</taxon>
        <taxon>Arthropoda</taxon>
        <taxon>Crustacea</taxon>
        <taxon>Multicrustacea</taxon>
        <taxon>Malacostraca</taxon>
        <taxon>Eumalacostraca</taxon>
        <taxon>Eucarida</taxon>
        <taxon>Decapoda</taxon>
        <taxon>Pleocyemata</taxon>
        <taxon>Brachyura</taxon>
        <taxon>Eubrachyura</taxon>
        <taxon>Portunoidea</taxon>
        <taxon>Portunidae</taxon>
        <taxon>Portuninae</taxon>
        <taxon>Portunus</taxon>
    </lineage>
</organism>
<dbReference type="Proteomes" id="UP000324222">
    <property type="component" value="Unassembled WGS sequence"/>
</dbReference>
<protein>
    <submittedName>
        <fullName evidence="2">Uncharacterized protein</fullName>
    </submittedName>
</protein>
<evidence type="ECO:0000256" key="1">
    <source>
        <dbReference type="SAM" id="MobiDB-lite"/>
    </source>
</evidence>
<gene>
    <name evidence="2" type="ORF">E2C01_085887</name>
</gene>
<feature type="region of interest" description="Disordered" evidence="1">
    <location>
        <begin position="106"/>
        <end position="128"/>
    </location>
</feature>
<comment type="caution">
    <text evidence="2">The sequence shown here is derived from an EMBL/GenBank/DDBJ whole genome shotgun (WGS) entry which is preliminary data.</text>
</comment>
<feature type="compositionally biased region" description="Gly residues" evidence="1">
    <location>
        <begin position="106"/>
        <end position="115"/>
    </location>
</feature>
<reference evidence="2 3" key="1">
    <citation type="submission" date="2019-05" db="EMBL/GenBank/DDBJ databases">
        <title>Another draft genome of Portunus trituberculatus and its Hox gene families provides insights of decapod evolution.</title>
        <authorList>
            <person name="Jeong J.-H."/>
            <person name="Song I."/>
            <person name="Kim S."/>
            <person name="Choi T."/>
            <person name="Kim D."/>
            <person name="Ryu S."/>
            <person name="Kim W."/>
        </authorList>
    </citation>
    <scope>NUCLEOTIDE SEQUENCE [LARGE SCALE GENOMIC DNA]</scope>
    <source>
        <tissue evidence="2">Muscle</tissue>
    </source>
</reference>
<evidence type="ECO:0000313" key="2">
    <source>
        <dbReference type="EMBL" id="MPC90883.1"/>
    </source>
</evidence>
<dbReference type="EMBL" id="VSRR010085910">
    <property type="protein sequence ID" value="MPC90883.1"/>
    <property type="molecule type" value="Genomic_DNA"/>
</dbReference>
<keyword evidence="3" id="KW-1185">Reference proteome</keyword>
<sequence length="128" mass="13651">MVMVGGRSSRRLSITAFVSYWPSSGSGPGAEGSLRPTCVGPPPPLNSVHSPHLWSLRSSLLHANRRKGSRKVVRRGRPALCQYTAATSTIRLITPMTPHAELVSGVGRGGAGLDGAGQDLRARRLREE</sequence>
<proteinExistence type="predicted"/>